<protein>
    <submittedName>
        <fullName evidence="1">Uncharacterized protein</fullName>
    </submittedName>
</protein>
<sequence>MKDRLDALLDNELFDWDIGNVADGRDLITTNAIQGVTADKDEIAVSLSLQTKLPWIIGEFPFLWYSISLCRATSTQDQVSLPLGTISTMPVLRRPFRDSVHLTPGTLELLLVLRYGTKRVKVVVYSL</sequence>
<name>A0A5N6GNV8_ASPFL</name>
<dbReference type="EMBL" id="ML734642">
    <property type="protein sequence ID" value="KAB8243487.1"/>
    <property type="molecule type" value="Genomic_DNA"/>
</dbReference>
<accession>A0A5N6GNV8</accession>
<gene>
    <name evidence="1" type="ORF">BDV35DRAFT_383148</name>
</gene>
<reference evidence="1" key="1">
    <citation type="submission" date="2019-04" db="EMBL/GenBank/DDBJ databases">
        <title>Friends and foes A comparative genomics study of 23 Aspergillus species from section Flavi.</title>
        <authorList>
            <consortium name="DOE Joint Genome Institute"/>
            <person name="Kjaerbolling I."/>
            <person name="Vesth T."/>
            <person name="Frisvad J.C."/>
            <person name="Nybo J.L."/>
            <person name="Theobald S."/>
            <person name="Kildgaard S."/>
            <person name="Isbrandt T."/>
            <person name="Kuo A."/>
            <person name="Sato A."/>
            <person name="Lyhne E.K."/>
            <person name="Kogle M.E."/>
            <person name="Wiebenga A."/>
            <person name="Kun R.S."/>
            <person name="Lubbers R.J."/>
            <person name="Makela M.R."/>
            <person name="Barry K."/>
            <person name="Chovatia M."/>
            <person name="Clum A."/>
            <person name="Daum C."/>
            <person name="Haridas S."/>
            <person name="He G."/>
            <person name="LaButti K."/>
            <person name="Lipzen A."/>
            <person name="Mondo S."/>
            <person name="Riley R."/>
            <person name="Salamov A."/>
            <person name="Simmons B.A."/>
            <person name="Magnuson J.K."/>
            <person name="Henrissat B."/>
            <person name="Mortensen U.H."/>
            <person name="Larsen T.O."/>
            <person name="Devries R.P."/>
            <person name="Grigoriev I.V."/>
            <person name="Machida M."/>
            <person name="Baker S.E."/>
            <person name="Andersen M.R."/>
        </authorList>
    </citation>
    <scope>NUCLEOTIDE SEQUENCE [LARGE SCALE GENOMIC DNA]</scope>
    <source>
        <strain evidence="1">CBS 121.62</strain>
    </source>
</reference>
<evidence type="ECO:0000313" key="1">
    <source>
        <dbReference type="EMBL" id="KAB8243487.1"/>
    </source>
</evidence>
<organism evidence="1">
    <name type="scientific">Aspergillus flavus</name>
    <dbReference type="NCBI Taxonomy" id="5059"/>
    <lineage>
        <taxon>Eukaryota</taxon>
        <taxon>Fungi</taxon>
        <taxon>Dikarya</taxon>
        <taxon>Ascomycota</taxon>
        <taxon>Pezizomycotina</taxon>
        <taxon>Eurotiomycetes</taxon>
        <taxon>Eurotiomycetidae</taxon>
        <taxon>Eurotiales</taxon>
        <taxon>Aspergillaceae</taxon>
        <taxon>Aspergillus</taxon>
        <taxon>Aspergillus subgen. Circumdati</taxon>
    </lineage>
</organism>
<proteinExistence type="predicted"/>
<dbReference type="Proteomes" id="UP000325434">
    <property type="component" value="Unassembled WGS sequence"/>
</dbReference>
<dbReference type="AlphaFoldDB" id="A0A5N6GNV8"/>